<evidence type="ECO:0000313" key="8">
    <source>
        <dbReference type="Proteomes" id="UP000233551"/>
    </source>
</evidence>
<dbReference type="AlphaFoldDB" id="A0A2I0IR74"/>
<dbReference type="Proteomes" id="UP000233551">
    <property type="component" value="Unassembled WGS sequence"/>
</dbReference>
<feature type="domain" description="WRKY" evidence="6">
    <location>
        <begin position="125"/>
        <end position="161"/>
    </location>
</feature>
<gene>
    <name evidence="7" type="ORF">CRG98_033428</name>
</gene>
<evidence type="ECO:0000256" key="3">
    <source>
        <dbReference type="ARBA" id="ARBA00023125"/>
    </source>
</evidence>
<comment type="caution">
    <text evidence="7">The sequence shown here is derived from an EMBL/GenBank/DDBJ whole genome shotgun (WGS) entry which is preliminary data.</text>
</comment>
<keyword evidence="4" id="KW-0804">Transcription</keyword>
<sequence>MCPDDSKKEKLIRELTEGQDSALKLFTLFRKPVSEDGLSDLAGELLVKILGCFDQGLCLVGCSDRVGENVLNSCVLEHHQDSAFSPDNVMEESEDSSGTKKRANACLKDRRGCYKRRKSSQTWITVKPTMEDGQAWRKYGQKVILNAKYPRFVYDSTTYIGTHTCNRDQIKPPQLIVPDYSQPGSSSFNIVFPEHIKTEEKDQVDTKSDLTVDNVSFSSLQDNTSSFLQTDHLMAGFEFSSSHQEDIARMYRLGVEDDGAHSEMELLVRGGFHGDFHFDDKEFS</sequence>
<dbReference type="InterPro" id="IPR044810">
    <property type="entry name" value="WRKY_plant"/>
</dbReference>
<evidence type="ECO:0000313" key="7">
    <source>
        <dbReference type="EMBL" id="PKI46170.1"/>
    </source>
</evidence>
<reference evidence="7 8" key="1">
    <citation type="submission" date="2017-11" db="EMBL/GenBank/DDBJ databases">
        <title>De-novo sequencing of pomegranate (Punica granatum L.) genome.</title>
        <authorList>
            <person name="Akparov Z."/>
            <person name="Amiraslanov A."/>
            <person name="Hajiyeva S."/>
            <person name="Abbasov M."/>
            <person name="Kaur K."/>
            <person name="Hamwieh A."/>
            <person name="Solovyev V."/>
            <person name="Salamov A."/>
            <person name="Braich B."/>
            <person name="Kosarev P."/>
            <person name="Mahmoud A."/>
            <person name="Hajiyev E."/>
            <person name="Babayeva S."/>
            <person name="Izzatullayeva V."/>
            <person name="Mammadov A."/>
            <person name="Mammadov A."/>
            <person name="Sharifova S."/>
            <person name="Ojaghi J."/>
            <person name="Eynullazada K."/>
            <person name="Bayramov B."/>
            <person name="Abdulazimova A."/>
            <person name="Shahmuradov I."/>
        </authorList>
    </citation>
    <scope>NUCLEOTIDE SEQUENCE [LARGE SCALE GENOMIC DNA]</scope>
    <source>
        <strain evidence="8">cv. AG2017</strain>
        <tissue evidence="7">Leaf</tissue>
    </source>
</reference>
<dbReference type="EMBL" id="PGOL01002669">
    <property type="protein sequence ID" value="PKI46170.1"/>
    <property type="molecule type" value="Genomic_DNA"/>
</dbReference>
<dbReference type="PROSITE" id="PS50811">
    <property type="entry name" value="WRKY"/>
    <property type="match status" value="1"/>
</dbReference>
<evidence type="ECO:0000256" key="5">
    <source>
        <dbReference type="ARBA" id="ARBA00023242"/>
    </source>
</evidence>
<evidence type="ECO:0000256" key="1">
    <source>
        <dbReference type="ARBA" id="ARBA00004123"/>
    </source>
</evidence>
<dbReference type="Pfam" id="PF03106">
    <property type="entry name" value="WRKY"/>
    <property type="match status" value="1"/>
</dbReference>
<proteinExistence type="predicted"/>
<dbReference type="GO" id="GO:0003700">
    <property type="term" value="F:DNA-binding transcription factor activity"/>
    <property type="evidence" value="ECO:0007669"/>
    <property type="project" value="InterPro"/>
</dbReference>
<organism evidence="7 8">
    <name type="scientific">Punica granatum</name>
    <name type="common">Pomegranate</name>
    <dbReference type="NCBI Taxonomy" id="22663"/>
    <lineage>
        <taxon>Eukaryota</taxon>
        <taxon>Viridiplantae</taxon>
        <taxon>Streptophyta</taxon>
        <taxon>Embryophyta</taxon>
        <taxon>Tracheophyta</taxon>
        <taxon>Spermatophyta</taxon>
        <taxon>Magnoliopsida</taxon>
        <taxon>eudicotyledons</taxon>
        <taxon>Gunneridae</taxon>
        <taxon>Pentapetalae</taxon>
        <taxon>rosids</taxon>
        <taxon>malvids</taxon>
        <taxon>Myrtales</taxon>
        <taxon>Lythraceae</taxon>
        <taxon>Punica</taxon>
    </lineage>
</organism>
<evidence type="ECO:0000256" key="4">
    <source>
        <dbReference type="ARBA" id="ARBA00023163"/>
    </source>
</evidence>
<keyword evidence="5" id="KW-0539">Nucleus</keyword>
<comment type="subcellular location">
    <subcellularLocation>
        <location evidence="1">Nucleus</location>
    </subcellularLocation>
</comment>
<dbReference type="InterPro" id="IPR003657">
    <property type="entry name" value="WRKY_dom"/>
</dbReference>
<dbReference type="GO" id="GO:0005634">
    <property type="term" value="C:nucleus"/>
    <property type="evidence" value="ECO:0007669"/>
    <property type="project" value="UniProtKB-SubCell"/>
</dbReference>
<dbReference type="SMART" id="SM00774">
    <property type="entry name" value="WRKY"/>
    <property type="match status" value="1"/>
</dbReference>
<dbReference type="SUPFAM" id="SSF118290">
    <property type="entry name" value="WRKY DNA-binding domain"/>
    <property type="match status" value="1"/>
</dbReference>
<protein>
    <recommendedName>
        <fullName evidence="6">WRKY domain-containing protein</fullName>
    </recommendedName>
</protein>
<dbReference type="Gene3D" id="2.20.25.80">
    <property type="entry name" value="WRKY domain"/>
    <property type="match status" value="1"/>
</dbReference>
<dbReference type="GO" id="GO:0043565">
    <property type="term" value="F:sequence-specific DNA binding"/>
    <property type="evidence" value="ECO:0007669"/>
    <property type="project" value="InterPro"/>
</dbReference>
<evidence type="ECO:0000256" key="2">
    <source>
        <dbReference type="ARBA" id="ARBA00023015"/>
    </source>
</evidence>
<accession>A0A2I0IR74</accession>
<dbReference type="PANTHER" id="PTHR31282">
    <property type="entry name" value="WRKY TRANSCRIPTION FACTOR 21-RELATED"/>
    <property type="match status" value="1"/>
</dbReference>
<dbReference type="InterPro" id="IPR036576">
    <property type="entry name" value="WRKY_dom_sf"/>
</dbReference>
<evidence type="ECO:0000259" key="6">
    <source>
        <dbReference type="PROSITE" id="PS50811"/>
    </source>
</evidence>
<keyword evidence="8" id="KW-1185">Reference proteome</keyword>
<keyword evidence="2" id="KW-0805">Transcription regulation</keyword>
<name>A0A2I0IR74_PUNGR</name>
<dbReference type="STRING" id="22663.A0A2I0IR74"/>
<keyword evidence="3" id="KW-0238">DNA-binding</keyword>